<reference evidence="2 3" key="1">
    <citation type="journal article" date="2014" name="PLoS Genet.">
        <title>Phylogenetically driven sequencing of extremely halophilic archaea reveals strategies for static and dynamic osmo-response.</title>
        <authorList>
            <person name="Becker E.A."/>
            <person name="Seitzer P.M."/>
            <person name="Tritt A."/>
            <person name="Larsen D."/>
            <person name="Krusor M."/>
            <person name="Yao A.I."/>
            <person name="Wu D."/>
            <person name="Madern D."/>
            <person name="Eisen J.A."/>
            <person name="Darling A.E."/>
            <person name="Facciotti M.T."/>
        </authorList>
    </citation>
    <scope>NUCLEOTIDE SEQUENCE [LARGE SCALE GENOMIC DNA]</scope>
    <source>
        <strain evidence="2 3">JCM 14663</strain>
    </source>
</reference>
<dbReference type="InterPro" id="IPR051888">
    <property type="entry name" value="UPF0148_domain"/>
</dbReference>
<sequence length="247" mass="25776">MSDFDKEAEREKLREKYEQDKEERKATQRMSDLLLKGATMTNAHCGTCGDPLFQDDGTTFCPSCHGTPDAVQGTDLEAQSAAEGAGDGTAAGGSADRPDADAAAPETDDAATTSADAASESGQPTATDPRDADRGRETSAPTSDRQPQPSSPARDDSPTQSRPDAASAARSASTPRPDDRRSDSDRNRPLPATGPSSADGDLDAARDALVRSLEKFAEAAAATDDPRYAADCLEAAREAGETLATLR</sequence>
<organism evidence="2 3">
    <name type="scientific">Natrinema gari JCM 14663</name>
    <dbReference type="NCBI Taxonomy" id="1230459"/>
    <lineage>
        <taxon>Archaea</taxon>
        <taxon>Methanobacteriati</taxon>
        <taxon>Methanobacteriota</taxon>
        <taxon>Stenosarchaea group</taxon>
        <taxon>Halobacteria</taxon>
        <taxon>Halobacteriales</taxon>
        <taxon>Natrialbaceae</taxon>
        <taxon>Natrinema</taxon>
    </lineage>
</organism>
<keyword evidence="3" id="KW-1185">Reference proteome</keyword>
<name>L9YXZ8_9EURY</name>
<evidence type="ECO:0000313" key="2">
    <source>
        <dbReference type="EMBL" id="ELY79120.1"/>
    </source>
</evidence>
<dbReference type="EMBL" id="AOIJ01000052">
    <property type="protein sequence ID" value="ELY79120.1"/>
    <property type="molecule type" value="Genomic_DNA"/>
</dbReference>
<feature type="compositionally biased region" description="Basic and acidic residues" evidence="1">
    <location>
        <begin position="1"/>
        <end position="26"/>
    </location>
</feature>
<dbReference type="InterPro" id="IPR009563">
    <property type="entry name" value="SSSCA1"/>
</dbReference>
<feature type="compositionally biased region" description="Basic and acidic residues" evidence="1">
    <location>
        <begin position="128"/>
        <end position="137"/>
    </location>
</feature>
<proteinExistence type="predicted"/>
<dbReference type="PATRIC" id="fig|1230459.4.peg.2394"/>
<dbReference type="PANTHER" id="PTHR16537:SF1">
    <property type="entry name" value="PROTEIN ZNRD2"/>
    <property type="match status" value="1"/>
</dbReference>
<dbReference type="PANTHER" id="PTHR16537">
    <property type="entry name" value="SJOEGREN SYNDROME/SCLERODERMA AUTOANTIGEN 1"/>
    <property type="match status" value="1"/>
</dbReference>
<gene>
    <name evidence="2" type="ORF">C486_12026</name>
</gene>
<evidence type="ECO:0000313" key="3">
    <source>
        <dbReference type="Proteomes" id="UP000011592"/>
    </source>
</evidence>
<accession>L9YXZ8</accession>
<feature type="compositionally biased region" description="Basic and acidic residues" evidence="1">
    <location>
        <begin position="176"/>
        <end position="188"/>
    </location>
</feature>
<evidence type="ECO:0008006" key="4">
    <source>
        <dbReference type="Google" id="ProtNLM"/>
    </source>
</evidence>
<dbReference type="AlphaFoldDB" id="L9YXZ8"/>
<feature type="region of interest" description="Disordered" evidence="1">
    <location>
        <begin position="44"/>
        <end position="205"/>
    </location>
</feature>
<feature type="compositionally biased region" description="Low complexity" evidence="1">
    <location>
        <begin position="161"/>
        <end position="175"/>
    </location>
</feature>
<dbReference type="Proteomes" id="UP000011592">
    <property type="component" value="Unassembled WGS sequence"/>
</dbReference>
<protein>
    <recommendedName>
        <fullName evidence="4">Sjogrens syndrome scleroderma autoantigen 1</fullName>
    </recommendedName>
</protein>
<evidence type="ECO:0000256" key="1">
    <source>
        <dbReference type="SAM" id="MobiDB-lite"/>
    </source>
</evidence>
<dbReference type="RefSeq" id="WP_008456231.1">
    <property type="nucleotide sequence ID" value="NZ_AOIJ01000052.1"/>
</dbReference>
<feature type="compositionally biased region" description="Polar residues" evidence="1">
    <location>
        <begin position="139"/>
        <end position="148"/>
    </location>
</feature>
<feature type="region of interest" description="Disordered" evidence="1">
    <location>
        <begin position="1"/>
        <end position="31"/>
    </location>
</feature>
<feature type="compositionally biased region" description="Low complexity" evidence="1">
    <location>
        <begin position="101"/>
        <end position="122"/>
    </location>
</feature>
<comment type="caution">
    <text evidence="2">The sequence shown here is derived from an EMBL/GenBank/DDBJ whole genome shotgun (WGS) entry which is preliminary data.</text>
</comment>
<dbReference type="Pfam" id="PF06677">
    <property type="entry name" value="Auto_anti-p27"/>
    <property type="match status" value="1"/>
</dbReference>